<accession>A0A7Z0ESY6</accession>
<evidence type="ECO:0000259" key="4">
    <source>
        <dbReference type="PROSITE" id="PS50932"/>
    </source>
</evidence>
<dbReference type="CDD" id="cd06267">
    <property type="entry name" value="PBP1_LacI_sugar_binding-like"/>
    <property type="match status" value="1"/>
</dbReference>
<dbReference type="SMART" id="SM00354">
    <property type="entry name" value="HTH_LACI"/>
    <property type="match status" value="1"/>
</dbReference>
<evidence type="ECO:0000256" key="2">
    <source>
        <dbReference type="ARBA" id="ARBA00023125"/>
    </source>
</evidence>
<dbReference type="CDD" id="cd01392">
    <property type="entry name" value="HTH_LacI"/>
    <property type="match status" value="1"/>
</dbReference>
<dbReference type="InterPro" id="IPR000843">
    <property type="entry name" value="HTH_LacI"/>
</dbReference>
<dbReference type="EMBL" id="JACCFS010000001">
    <property type="protein sequence ID" value="NYJ37739.1"/>
    <property type="molecule type" value="Genomic_DNA"/>
</dbReference>
<gene>
    <name evidence="5" type="ORF">HNR10_005620</name>
</gene>
<evidence type="ECO:0000256" key="3">
    <source>
        <dbReference type="ARBA" id="ARBA00023163"/>
    </source>
</evidence>
<dbReference type="GO" id="GO:0000976">
    <property type="term" value="F:transcription cis-regulatory region binding"/>
    <property type="evidence" value="ECO:0007669"/>
    <property type="project" value="TreeGrafter"/>
</dbReference>
<keyword evidence="6" id="KW-1185">Reference proteome</keyword>
<feature type="domain" description="HTH lacI-type" evidence="4">
    <location>
        <begin position="1"/>
        <end position="39"/>
    </location>
</feature>
<sequence>MSNVINDHPNISPRTRAAVEEAIAALGYRVNLAGRHLRRGESGVIALIVPELDLGYFAELSDLIIREAKRHSRTVLVHQTEARREREMAALDGFGTDFVDGVLFNPLAMDDDDLDAHRTRLPVVLLGETPQAGRHHHVTIDNVRAAREATDHLLDSGRTRIAVIGGRPPGPTGTAELRAQGYREALEARGLEYDPALVRPARHFHWQDGADLAAELVNGPRPPDALLCLNDPLALGAVRALYDAGVGVPGDVAVVGFDDIALGRYSVPSLTTVSPDKPGLARAAVELLIAEIEARRSGQGATEEAAAEPQAPVVKEIVIGHTLLVRESSGPKG</sequence>
<dbReference type="PROSITE" id="PS50932">
    <property type="entry name" value="HTH_LACI_2"/>
    <property type="match status" value="1"/>
</dbReference>
<dbReference type="SUPFAM" id="SSF47413">
    <property type="entry name" value="lambda repressor-like DNA-binding domains"/>
    <property type="match status" value="1"/>
</dbReference>
<proteinExistence type="predicted"/>
<dbReference type="InterPro" id="IPR010982">
    <property type="entry name" value="Lambda_DNA-bd_dom_sf"/>
</dbReference>
<dbReference type="Proteomes" id="UP000572051">
    <property type="component" value="Unassembled WGS sequence"/>
</dbReference>
<dbReference type="PANTHER" id="PTHR30146:SF109">
    <property type="entry name" value="HTH-TYPE TRANSCRIPTIONAL REGULATOR GALS"/>
    <property type="match status" value="1"/>
</dbReference>
<protein>
    <submittedName>
        <fullName evidence="5">DNA-binding LacI/PurR family transcriptional regulator</fullName>
    </submittedName>
</protein>
<organism evidence="5 6">
    <name type="scientific">Nocardiopsis aegyptia</name>
    <dbReference type="NCBI Taxonomy" id="220378"/>
    <lineage>
        <taxon>Bacteria</taxon>
        <taxon>Bacillati</taxon>
        <taxon>Actinomycetota</taxon>
        <taxon>Actinomycetes</taxon>
        <taxon>Streptosporangiales</taxon>
        <taxon>Nocardiopsidaceae</taxon>
        <taxon>Nocardiopsis</taxon>
    </lineage>
</organism>
<dbReference type="InterPro" id="IPR028082">
    <property type="entry name" value="Peripla_BP_I"/>
</dbReference>
<evidence type="ECO:0000256" key="1">
    <source>
        <dbReference type="ARBA" id="ARBA00023015"/>
    </source>
</evidence>
<name>A0A7Z0ESY6_9ACTN</name>
<dbReference type="InterPro" id="IPR046335">
    <property type="entry name" value="LacI/GalR-like_sensor"/>
</dbReference>
<keyword evidence="3" id="KW-0804">Transcription</keyword>
<dbReference type="Gene3D" id="1.10.260.40">
    <property type="entry name" value="lambda repressor-like DNA-binding domains"/>
    <property type="match status" value="1"/>
</dbReference>
<comment type="caution">
    <text evidence="5">The sequence shown here is derived from an EMBL/GenBank/DDBJ whole genome shotgun (WGS) entry which is preliminary data.</text>
</comment>
<keyword evidence="2 5" id="KW-0238">DNA-binding</keyword>
<keyword evidence="1" id="KW-0805">Transcription regulation</keyword>
<reference evidence="5 6" key="1">
    <citation type="submission" date="2020-07" db="EMBL/GenBank/DDBJ databases">
        <title>Sequencing the genomes of 1000 actinobacteria strains.</title>
        <authorList>
            <person name="Klenk H.-P."/>
        </authorList>
    </citation>
    <scope>NUCLEOTIDE SEQUENCE [LARGE SCALE GENOMIC DNA]</scope>
    <source>
        <strain evidence="5 6">DSM 44442</strain>
    </source>
</reference>
<dbReference type="SUPFAM" id="SSF53822">
    <property type="entry name" value="Periplasmic binding protein-like I"/>
    <property type="match status" value="1"/>
</dbReference>
<dbReference type="Gene3D" id="3.40.50.2300">
    <property type="match status" value="2"/>
</dbReference>
<evidence type="ECO:0000313" key="6">
    <source>
        <dbReference type="Proteomes" id="UP000572051"/>
    </source>
</evidence>
<dbReference type="PANTHER" id="PTHR30146">
    <property type="entry name" value="LACI-RELATED TRANSCRIPTIONAL REPRESSOR"/>
    <property type="match status" value="1"/>
</dbReference>
<dbReference type="GO" id="GO:0003700">
    <property type="term" value="F:DNA-binding transcription factor activity"/>
    <property type="evidence" value="ECO:0007669"/>
    <property type="project" value="TreeGrafter"/>
</dbReference>
<dbReference type="Pfam" id="PF13377">
    <property type="entry name" value="Peripla_BP_3"/>
    <property type="match status" value="1"/>
</dbReference>
<dbReference type="AlphaFoldDB" id="A0A7Z0ESY6"/>
<evidence type="ECO:0000313" key="5">
    <source>
        <dbReference type="EMBL" id="NYJ37739.1"/>
    </source>
</evidence>